<dbReference type="GO" id="GO:0005634">
    <property type="term" value="C:nucleus"/>
    <property type="evidence" value="ECO:0007669"/>
    <property type="project" value="UniProtKB-SubCell"/>
</dbReference>
<evidence type="ECO:0000313" key="11">
    <source>
        <dbReference type="Proteomes" id="UP000799441"/>
    </source>
</evidence>
<dbReference type="PROSITE" id="PS00028">
    <property type="entry name" value="ZINC_FINGER_C2H2_1"/>
    <property type="match status" value="1"/>
</dbReference>
<evidence type="ECO:0000256" key="6">
    <source>
        <dbReference type="PROSITE-ProRule" id="PRU00042"/>
    </source>
</evidence>
<dbReference type="SUPFAM" id="SSF57667">
    <property type="entry name" value="beta-beta-alpha zinc fingers"/>
    <property type="match status" value="1"/>
</dbReference>
<accession>A0A9P4Q9L8</accession>
<protein>
    <recommendedName>
        <fullName evidence="12">C2H2-type domain-containing protein</fullName>
    </recommendedName>
</protein>
<evidence type="ECO:0000256" key="3">
    <source>
        <dbReference type="ARBA" id="ARBA00022771"/>
    </source>
</evidence>
<comment type="subcellular location">
    <subcellularLocation>
        <location evidence="1">Nucleus</location>
    </subcellularLocation>
</comment>
<evidence type="ECO:0000259" key="8">
    <source>
        <dbReference type="PROSITE" id="PS50157"/>
    </source>
</evidence>
<feature type="region of interest" description="Disordered" evidence="7">
    <location>
        <begin position="311"/>
        <end position="441"/>
    </location>
</feature>
<dbReference type="InterPro" id="IPR003656">
    <property type="entry name" value="Znf_BED"/>
</dbReference>
<feature type="region of interest" description="Disordered" evidence="7">
    <location>
        <begin position="460"/>
        <end position="501"/>
    </location>
</feature>
<feature type="region of interest" description="Disordered" evidence="7">
    <location>
        <begin position="178"/>
        <end position="207"/>
    </location>
</feature>
<evidence type="ECO:0000256" key="1">
    <source>
        <dbReference type="ARBA" id="ARBA00004123"/>
    </source>
</evidence>
<dbReference type="SMART" id="SM00355">
    <property type="entry name" value="ZnF_C2H2"/>
    <property type="match status" value="2"/>
</dbReference>
<dbReference type="InterPro" id="IPR036236">
    <property type="entry name" value="Znf_C2H2_sf"/>
</dbReference>
<evidence type="ECO:0000256" key="7">
    <source>
        <dbReference type="SAM" id="MobiDB-lite"/>
    </source>
</evidence>
<proteinExistence type="predicted"/>
<dbReference type="PANTHER" id="PTHR23215:SF0">
    <property type="entry name" value="BUB3-INTERACTING AND GLEBS MOTIF-CONTAINING PROTEIN ZNF207"/>
    <property type="match status" value="1"/>
</dbReference>
<keyword evidence="11" id="KW-1185">Reference proteome</keyword>
<dbReference type="GO" id="GO:0003677">
    <property type="term" value="F:DNA binding"/>
    <property type="evidence" value="ECO:0007669"/>
    <property type="project" value="InterPro"/>
</dbReference>
<gene>
    <name evidence="10" type="ORF">K431DRAFT_303968</name>
</gene>
<dbReference type="PROSITE" id="PS50808">
    <property type="entry name" value="ZF_BED"/>
    <property type="match status" value="1"/>
</dbReference>
<keyword evidence="5" id="KW-0539">Nucleus</keyword>
<reference evidence="10" key="1">
    <citation type="journal article" date="2020" name="Stud. Mycol.">
        <title>101 Dothideomycetes genomes: a test case for predicting lifestyles and emergence of pathogens.</title>
        <authorList>
            <person name="Haridas S."/>
            <person name="Albert R."/>
            <person name="Binder M."/>
            <person name="Bloem J."/>
            <person name="Labutti K."/>
            <person name="Salamov A."/>
            <person name="Andreopoulos B."/>
            <person name="Baker S."/>
            <person name="Barry K."/>
            <person name="Bills G."/>
            <person name="Bluhm B."/>
            <person name="Cannon C."/>
            <person name="Castanera R."/>
            <person name="Culley D."/>
            <person name="Daum C."/>
            <person name="Ezra D."/>
            <person name="Gonzalez J."/>
            <person name="Henrissat B."/>
            <person name="Kuo A."/>
            <person name="Liang C."/>
            <person name="Lipzen A."/>
            <person name="Lutzoni F."/>
            <person name="Magnuson J."/>
            <person name="Mondo S."/>
            <person name="Nolan M."/>
            <person name="Ohm R."/>
            <person name="Pangilinan J."/>
            <person name="Park H.-J."/>
            <person name="Ramirez L."/>
            <person name="Alfaro M."/>
            <person name="Sun H."/>
            <person name="Tritt A."/>
            <person name="Yoshinaga Y."/>
            <person name="Zwiers L.-H."/>
            <person name="Turgeon B."/>
            <person name="Goodwin S."/>
            <person name="Spatafora J."/>
            <person name="Crous P."/>
            <person name="Grigoriev I."/>
        </authorList>
    </citation>
    <scope>NUCLEOTIDE SEQUENCE</scope>
    <source>
        <strain evidence="10">CBS 116435</strain>
    </source>
</reference>
<dbReference type="CDD" id="cd20908">
    <property type="entry name" value="SUF4-like"/>
    <property type="match status" value="1"/>
</dbReference>
<dbReference type="AlphaFoldDB" id="A0A9P4Q9L8"/>
<evidence type="ECO:0000313" key="10">
    <source>
        <dbReference type="EMBL" id="KAF2720921.1"/>
    </source>
</evidence>
<dbReference type="PROSITE" id="PS50157">
    <property type="entry name" value="ZINC_FINGER_C2H2_2"/>
    <property type="match status" value="1"/>
</dbReference>
<evidence type="ECO:0000259" key="9">
    <source>
        <dbReference type="PROSITE" id="PS50808"/>
    </source>
</evidence>
<name>A0A9P4Q9L8_9PEZI</name>
<keyword evidence="3 6" id="KW-0863">Zinc-finger</keyword>
<dbReference type="GO" id="GO:0008270">
    <property type="term" value="F:zinc ion binding"/>
    <property type="evidence" value="ECO:0007669"/>
    <property type="project" value="UniProtKB-KW"/>
</dbReference>
<dbReference type="Proteomes" id="UP000799441">
    <property type="component" value="Unassembled WGS sequence"/>
</dbReference>
<evidence type="ECO:0000256" key="5">
    <source>
        <dbReference type="ARBA" id="ARBA00023242"/>
    </source>
</evidence>
<feature type="compositionally biased region" description="Basic and acidic residues" evidence="7">
    <location>
        <begin position="549"/>
        <end position="562"/>
    </location>
</feature>
<evidence type="ECO:0000256" key="4">
    <source>
        <dbReference type="ARBA" id="ARBA00022833"/>
    </source>
</evidence>
<keyword evidence="4" id="KW-0862">Zinc</keyword>
<dbReference type="InterPro" id="IPR013087">
    <property type="entry name" value="Znf_C2H2_type"/>
</dbReference>
<dbReference type="PANTHER" id="PTHR23215">
    <property type="entry name" value="ZINC FINGER PROTEIN 207"/>
    <property type="match status" value="1"/>
</dbReference>
<dbReference type="Gene3D" id="3.30.160.60">
    <property type="entry name" value="Classic Zinc Finger"/>
    <property type="match status" value="1"/>
</dbReference>
<organism evidence="10 11">
    <name type="scientific">Polychaeton citri CBS 116435</name>
    <dbReference type="NCBI Taxonomy" id="1314669"/>
    <lineage>
        <taxon>Eukaryota</taxon>
        <taxon>Fungi</taxon>
        <taxon>Dikarya</taxon>
        <taxon>Ascomycota</taxon>
        <taxon>Pezizomycotina</taxon>
        <taxon>Dothideomycetes</taxon>
        <taxon>Dothideomycetidae</taxon>
        <taxon>Capnodiales</taxon>
        <taxon>Capnodiaceae</taxon>
        <taxon>Polychaeton</taxon>
    </lineage>
</organism>
<evidence type="ECO:0000256" key="2">
    <source>
        <dbReference type="ARBA" id="ARBA00022723"/>
    </source>
</evidence>
<keyword evidence="2" id="KW-0479">Metal-binding</keyword>
<feature type="compositionally biased region" description="Low complexity" evidence="7">
    <location>
        <begin position="358"/>
        <end position="386"/>
    </location>
</feature>
<feature type="compositionally biased region" description="Polar residues" evidence="7">
    <location>
        <begin position="415"/>
        <end position="435"/>
    </location>
</feature>
<feature type="domain" description="C2H2-type" evidence="8">
    <location>
        <begin position="42"/>
        <end position="70"/>
    </location>
</feature>
<dbReference type="FunFam" id="3.30.160.60:FF:000354">
    <property type="entry name" value="C2H2 finger domain-containing protein"/>
    <property type="match status" value="1"/>
</dbReference>
<feature type="domain" description="BED-type" evidence="9">
    <location>
        <begin position="13"/>
        <end position="72"/>
    </location>
</feature>
<evidence type="ECO:0008006" key="12">
    <source>
        <dbReference type="Google" id="ProtNLM"/>
    </source>
</evidence>
<dbReference type="OrthoDB" id="1306014at2759"/>
<feature type="region of interest" description="Disordered" evidence="7">
    <location>
        <begin position="540"/>
        <end position="562"/>
    </location>
</feature>
<dbReference type="EMBL" id="MU003795">
    <property type="protein sequence ID" value="KAF2720921.1"/>
    <property type="molecule type" value="Genomic_DNA"/>
</dbReference>
<sequence length="562" mass="60385">MGKRKQKGPSLDDLLGRPWCYYCERDFDDLKVLSDHQKAKHFKCDRCSRRLNTIGGLVVHMRQVHKEEHKDIDNSLPGRNDVTMEIFGMEGIPFEVLEAHRQRVIQSYYSMVEERRVLTGNPPPGEKQDHQPAKKIKIETKEDLLSRLAARKAQKAAEKEAAGAGVSPSLLQGGVLTQTQQQGQTSALSPAVSAHSPAPQGFSHGMPHIDHGVYATASSPQPGFGNGFAPPPQQPFPSPFGFEVPGRPLSQPGHFPQQSAFSPPVQPPTFPPHVQHASFSPHGHLPPFPPQPIVHGHTGLTNHSRPLLGSHLLQLDSKPPPPSATGSVGMTQAPGLPQRPNFNPPAMSKEDMGRLHVGGHAPPGHAPHVPHAQRQSSPQQSNASSSLDKKAFSPPTDDNSSGQHKAVDFIDELISNATGVNKHGTPTTEGVSLNAVTPDADGTLTSVTVSAGAGVVQTTENAGAVEVQKENGGGDDPTASASTGKKEKKSKKDKKAKEPPKLLVTLEESWVEEDRALQPSYIFKRAELDRHENKVVLDEVGGSVTGTVRGEDSSAKDAQDTH</sequence>
<comment type="caution">
    <text evidence="10">The sequence shown here is derived from an EMBL/GenBank/DDBJ whole genome shotgun (WGS) entry which is preliminary data.</text>
</comment>